<name>A0ACB8F778_9SAUR</name>
<reference evidence="1" key="1">
    <citation type="submission" date="2021-08" db="EMBL/GenBank/DDBJ databases">
        <title>The first chromosome-level gecko genome reveals the dynamic sex chromosomes of Neotropical dwarf geckos (Sphaerodactylidae: Sphaerodactylus).</title>
        <authorList>
            <person name="Pinto B.J."/>
            <person name="Keating S.E."/>
            <person name="Gamble T."/>
        </authorList>
    </citation>
    <scope>NUCLEOTIDE SEQUENCE</scope>
    <source>
        <strain evidence="1">TG3544</strain>
    </source>
</reference>
<dbReference type="EMBL" id="CM037618">
    <property type="protein sequence ID" value="KAH8001014.1"/>
    <property type="molecule type" value="Genomic_DNA"/>
</dbReference>
<accession>A0ACB8F778</accession>
<evidence type="ECO:0000313" key="2">
    <source>
        <dbReference type="Proteomes" id="UP000827872"/>
    </source>
</evidence>
<sequence>MKLVAKSDRRNREKKKTSRLANAEEVGIYWRRIYWEAITDHNDDGSWLNRAESQHKVSEIQAPPFISLCRPVVGAAQHLYLTLHLNGTCAEEVQGWPTYGSPDVHVQLAMLV</sequence>
<gene>
    <name evidence="1" type="ORF">K3G42_030334</name>
</gene>
<comment type="caution">
    <text evidence="1">The sequence shown here is derived from an EMBL/GenBank/DDBJ whole genome shotgun (WGS) entry which is preliminary data.</text>
</comment>
<protein>
    <submittedName>
        <fullName evidence="1">Uncharacterized protein</fullName>
    </submittedName>
</protein>
<proteinExistence type="predicted"/>
<organism evidence="1 2">
    <name type="scientific">Sphaerodactylus townsendi</name>
    <dbReference type="NCBI Taxonomy" id="933632"/>
    <lineage>
        <taxon>Eukaryota</taxon>
        <taxon>Metazoa</taxon>
        <taxon>Chordata</taxon>
        <taxon>Craniata</taxon>
        <taxon>Vertebrata</taxon>
        <taxon>Euteleostomi</taxon>
        <taxon>Lepidosauria</taxon>
        <taxon>Squamata</taxon>
        <taxon>Bifurcata</taxon>
        <taxon>Gekkota</taxon>
        <taxon>Sphaerodactylidae</taxon>
        <taxon>Sphaerodactylus</taxon>
    </lineage>
</organism>
<keyword evidence="2" id="KW-1185">Reference proteome</keyword>
<evidence type="ECO:0000313" key="1">
    <source>
        <dbReference type="EMBL" id="KAH8001014.1"/>
    </source>
</evidence>
<dbReference type="Proteomes" id="UP000827872">
    <property type="component" value="Linkage Group LG05"/>
</dbReference>